<keyword evidence="2" id="KW-1185">Reference proteome</keyword>
<gene>
    <name evidence="1" type="ORF">GQS65_06575</name>
</gene>
<dbReference type="AlphaFoldDB" id="A0A6B0GL38"/>
<organism evidence="1 2">
    <name type="scientific">Halomarina oriensis</name>
    <dbReference type="NCBI Taxonomy" id="671145"/>
    <lineage>
        <taxon>Archaea</taxon>
        <taxon>Methanobacteriati</taxon>
        <taxon>Methanobacteriota</taxon>
        <taxon>Stenosarchaea group</taxon>
        <taxon>Halobacteria</taxon>
        <taxon>Halobacteriales</taxon>
        <taxon>Natronomonadaceae</taxon>
        <taxon>Halomarina</taxon>
    </lineage>
</organism>
<reference evidence="1 2" key="1">
    <citation type="submission" date="2019-12" db="EMBL/GenBank/DDBJ databases">
        <title>Halocatena pleomorpha gen. nov. sp. nov., an extremely halophilic archaeon of family Halobacteriaceae isolated from saltpan soil.</title>
        <authorList>
            <person name="Pal Y."/>
            <person name="Verma A."/>
            <person name="Krishnamurthi S."/>
            <person name="Kumar P."/>
        </authorList>
    </citation>
    <scope>NUCLEOTIDE SEQUENCE [LARGE SCALE GENOMIC DNA]</scope>
    <source>
        <strain evidence="1 2">JCM 16495</strain>
    </source>
</reference>
<evidence type="ECO:0000313" key="1">
    <source>
        <dbReference type="EMBL" id="MWG34159.1"/>
    </source>
</evidence>
<dbReference type="RefSeq" id="WP_158203878.1">
    <property type="nucleotide sequence ID" value="NZ_WSZK01000015.1"/>
</dbReference>
<name>A0A6B0GL38_9EURY</name>
<evidence type="ECO:0000313" key="2">
    <source>
        <dbReference type="Proteomes" id="UP000451471"/>
    </source>
</evidence>
<sequence>MRFDPQLAQAGTKRVIKAGDFEQTTLKSGNEVTVYAEQVKQDKVLWHGHGNMNRTTGNVAHIYAALVASGNGSGTAGDAIEGELVAAITDSDQRRVLASTTIDDLGELADAEASERTERPMHPALEPFAKPGRHLELRILAAPESDGVEVDPANSNARLYYSEA</sequence>
<comment type="caution">
    <text evidence="1">The sequence shown here is derived from an EMBL/GenBank/DDBJ whole genome shotgun (WGS) entry which is preliminary data.</text>
</comment>
<dbReference type="Proteomes" id="UP000451471">
    <property type="component" value="Unassembled WGS sequence"/>
</dbReference>
<proteinExistence type="predicted"/>
<accession>A0A6B0GL38</accession>
<protein>
    <submittedName>
        <fullName evidence="1">Uncharacterized protein</fullName>
    </submittedName>
</protein>
<dbReference type="OrthoDB" id="285437at2157"/>
<dbReference type="EMBL" id="WSZK01000015">
    <property type="protein sequence ID" value="MWG34159.1"/>
    <property type="molecule type" value="Genomic_DNA"/>
</dbReference>